<dbReference type="Proteomes" id="UP000194236">
    <property type="component" value="Unassembled WGS sequence"/>
</dbReference>
<organism evidence="1 2">
    <name type="scientific">Euroglyphus maynei</name>
    <name type="common">Mayne's house dust mite</name>
    <dbReference type="NCBI Taxonomy" id="6958"/>
    <lineage>
        <taxon>Eukaryota</taxon>
        <taxon>Metazoa</taxon>
        <taxon>Ecdysozoa</taxon>
        <taxon>Arthropoda</taxon>
        <taxon>Chelicerata</taxon>
        <taxon>Arachnida</taxon>
        <taxon>Acari</taxon>
        <taxon>Acariformes</taxon>
        <taxon>Sarcoptiformes</taxon>
        <taxon>Astigmata</taxon>
        <taxon>Psoroptidia</taxon>
        <taxon>Analgoidea</taxon>
        <taxon>Pyroglyphidae</taxon>
        <taxon>Pyroglyphinae</taxon>
        <taxon>Euroglyphus</taxon>
    </lineage>
</organism>
<protein>
    <submittedName>
        <fullName evidence="1">Uncharacterized protein</fullName>
    </submittedName>
</protein>
<comment type="caution">
    <text evidence="1">The sequence shown here is derived from an EMBL/GenBank/DDBJ whole genome shotgun (WGS) entry which is preliminary data.</text>
</comment>
<evidence type="ECO:0000313" key="1">
    <source>
        <dbReference type="EMBL" id="OTF83330.1"/>
    </source>
</evidence>
<name>A0A1Y3BQT5_EURMA</name>
<proteinExistence type="predicted"/>
<feature type="non-terminal residue" evidence="1">
    <location>
        <position position="1"/>
    </location>
</feature>
<keyword evidence="2" id="KW-1185">Reference proteome</keyword>
<dbReference type="AlphaFoldDB" id="A0A1Y3BQT5"/>
<gene>
    <name evidence="1" type="ORF">BLA29_012857</name>
</gene>
<evidence type="ECO:0000313" key="2">
    <source>
        <dbReference type="Proteomes" id="UP000194236"/>
    </source>
</evidence>
<sequence>VLSGKQSKQNIYRLRLSIQLKG</sequence>
<dbReference type="EMBL" id="MUJZ01004138">
    <property type="protein sequence ID" value="OTF83330.1"/>
    <property type="molecule type" value="Genomic_DNA"/>
</dbReference>
<accession>A0A1Y3BQT5</accession>
<reference evidence="1 2" key="1">
    <citation type="submission" date="2017-03" db="EMBL/GenBank/DDBJ databases">
        <title>Genome Survey of Euroglyphus maynei.</title>
        <authorList>
            <person name="Arlian L.G."/>
            <person name="Morgan M.S."/>
            <person name="Rider S.D."/>
        </authorList>
    </citation>
    <scope>NUCLEOTIDE SEQUENCE [LARGE SCALE GENOMIC DNA]</scope>
    <source>
        <strain evidence="1">Arlian Lab</strain>
        <tissue evidence="1">Whole body</tissue>
    </source>
</reference>